<evidence type="ECO:0000313" key="3">
    <source>
        <dbReference type="Proteomes" id="UP000621454"/>
    </source>
</evidence>
<dbReference type="AlphaFoldDB" id="A0A916WSE5"/>
<keyword evidence="3" id="KW-1185">Reference proteome</keyword>
<name>A0A916WSE5_9ACTN</name>
<dbReference type="Proteomes" id="UP000621454">
    <property type="component" value="Unassembled WGS sequence"/>
</dbReference>
<dbReference type="EMBL" id="BMGC01000005">
    <property type="protein sequence ID" value="GGB25200.1"/>
    <property type="molecule type" value="Genomic_DNA"/>
</dbReference>
<comment type="caution">
    <text evidence="2">The sequence shown here is derived from an EMBL/GenBank/DDBJ whole genome shotgun (WGS) entry which is preliminary data.</text>
</comment>
<sequence length="200" mass="21484">MRLAAPVTEVADEGTPVQTTNRDRTHRHVITGVRRRRQMPRWSLRAALVAVLGIAAVAGSVTAPAGADVYLNYRLTGFRSATAGTSWSYLGMYTGDGVGAFSTTIVTGTKVAKDGSLPIVGGHLQTTTPYPLDRSIVSGSVVTLKAPRGCVDLRRVITYTYRSSTPLYTTVQFVETEMRRPVFTACVTIGITLEGALNHP</sequence>
<proteinExistence type="predicted"/>
<feature type="transmembrane region" description="Helical" evidence="1">
    <location>
        <begin position="44"/>
        <end position="65"/>
    </location>
</feature>
<evidence type="ECO:0000256" key="1">
    <source>
        <dbReference type="SAM" id="Phobius"/>
    </source>
</evidence>
<evidence type="ECO:0000313" key="2">
    <source>
        <dbReference type="EMBL" id="GGB25200.1"/>
    </source>
</evidence>
<keyword evidence="1" id="KW-1133">Transmembrane helix</keyword>
<keyword evidence="1" id="KW-0812">Transmembrane</keyword>
<gene>
    <name evidence="2" type="ORF">GCM10011489_11790</name>
</gene>
<keyword evidence="1" id="KW-0472">Membrane</keyword>
<organism evidence="2 3">
    <name type="scientific">Gordonia jinhuaensis</name>
    <dbReference type="NCBI Taxonomy" id="1517702"/>
    <lineage>
        <taxon>Bacteria</taxon>
        <taxon>Bacillati</taxon>
        <taxon>Actinomycetota</taxon>
        <taxon>Actinomycetes</taxon>
        <taxon>Mycobacteriales</taxon>
        <taxon>Gordoniaceae</taxon>
        <taxon>Gordonia</taxon>
    </lineage>
</organism>
<protein>
    <submittedName>
        <fullName evidence="2">Uncharacterized protein</fullName>
    </submittedName>
</protein>
<accession>A0A916WSE5</accession>
<reference evidence="2" key="1">
    <citation type="journal article" date="2014" name="Int. J. Syst. Evol. Microbiol.">
        <title>Complete genome sequence of Corynebacterium casei LMG S-19264T (=DSM 44701T), isolated from a smear-ripened cheese.</title>
        <authorList>
            <consortium name="US DOE Joint Genome Institute (JGI-PGF)"/>
            <person name="Walter F."/>
            <person name="Albersmeier A."/>
            <person name="Kalinowski J."/>
            <person name="Ruckert C."/>
        </authorList>
    </citation>
    <scope>NUCLEOTIDE SEQUENCE</scope>
    <source>
        <strain evidence="2">CGMCC 1.12827</strain>
    </source>
</reference>
<reference evidence="2" key="2">
    <citation type="submission" date="2020-09" db="EMBL/GenBank/DDBJ databases">
        <authorList>
            <person name="Sun Q."/>
            <person name="Zhou Y."/>
        </authorList>
    </citation>
    <scope>NUCLEOTIDE SEQUENCE</scope>
    <source>
        <strain evidence="2">CGMCC 1.12827</strain>
    </source>
</reference>